<evidence type="ECO:0000313" key="2">
    <source>
        <dbReference type="EMBL" id="KAK1367349.1"/>
    </source>
</evidence>
<dbReference type="Proteomes" id="UP001237642">
    <property type="component" value="Unassembled WGS sequence"/>
</dbReference>
<feature type="compositionally biased region" description="Pro residues" evidence="1">
    <location>
        <begin position="18"/>
        <end position="29"/>
    </location>
</feature>
<evidence type="ECO:0000256" key="1">
    <source>
        <dbReference type="SAM" id="MobiDB-lite"/>
    </source>
</evidence>
<dbReference type="AlphaFoldDB" id="A0AAD8HJC3"/>
<dbReference type="PANTHER" id="PTHR31257:SF2">
    <property type="entry name" value="RICIN B-LIKE LECTIN EULS3"/>
    <property type="match status" value="1"/>
</dbReference>
<comment type="caution">
    <text evidence="2">The sequence shown here is derived from an EMBL/GenBank/DDBJ whole genome shotgun (WGS) entry which is preliminary data.</text>
</comment>
<keyword evidence="3" id="KW-1185">Reference proteome</keyword>
<feature type="region of interest" description="Disordered" evidence="1">
    <location>
        <begin position="1"/>
        <end position="132"/>
    </location>
</feature>
<sequence>MDFPYGHPNHNRHDNNQYPPPPNTYPPQDPFTRPGFDPFYNQPPTPQVHHTSHQPGFDPYHNSHRPGSDPYPAYPPPPQVHHGGGDPYSSHPPPPVVEMIYPPGPGRNDPYSSGSNFHHASHESRPHGYGPGSVPNQAHHVSDYLNRKPTVRVYTKADTNHSLTIHDGKVTLARTDPNDPYQQWVKDEKYSTKVKDEQGFPCFSLVNKATGQAMKHSVGAAHPVQLIPYVPDKLDESILWTLSLDTGEGYRTIRMVNNIRLNVDAFKDHNNSVHDGTTIGLWEWIKGDNQRWKIVPY</sequence>
<dbReference type="InterPro" id="IPR040249">
    <property type="entry name" value="Ricin_B-like_lectin_EULS3-like"/>
</dbReference>
<keyword evidence="2" id="KW-0240">DNA-directed RNA polymerase</keyword>
<dbReference type="CDD" id="cd23431">
    <property type="entry name" value="beta-trefoil_Ricin_AtEULS3-like"/>
    <property type="match status" value="1"/>
</dbReference>
<dbReference type="PANTHER" id="PTHR31257">
    <property type="entry name" value="RICIN B-LIKE LECTIN EULS3"/>
    <property type="match status" value="1"/>
</dbReference>
<reference evidence="2" key="2">
    <citation type="submission" date="2023-05" db="EMBL/GenBank/DDBJ databases">
        <authorList>
            <person name="Schelkunov M.I."/>
        </authorList>
    </citation>
    <scope>NUCLEOTIDE SEQUENCE</scope>
    <source>
        <strain evidence="2">Hsosn_3</strain>
        <tissue evidence="2">Leaf</tissue>
    </source>
</reference>
<reference evidence="2" key="1">
    <citation type="submission" date="2023-02" db="EMBL/GenBank/DDBJ databases">
        <title>Genome of toxic invasive species Heracleum sosnowskyi carries increased number of genes despite the absence of recent whole-genome duplications.</title>
        <authorList>
            <person name="Schelkunov M."/>
            <person name="Shtratnikova V."/>
            <person name="Makarenko M."/>
            <person name="Klepikova A."/>
            <person name="Omelchenko D."/>
            <person name="Novikova G."/>
            <person name="Obukhova E."/>
            <person name="Bogdanov V."/>
            <person name="Penin A."/>
            <person name="Logacheva M."/>
        </authorList>
    </citation>
    <scope>NUCLEOTIDE SEQUENCE</scope>
    <source>
        <strain evidence="2">Hsosn_3</strain>
        <tissue evidence="2">Leaf</tissue>
    </source>
</reference>
<accession>A0AAD8HJC3</accession>
<dbReference type="GO" id="GO:0000428">
    <property type="term" value="C:DNA-directed RNA polymerase complex"/>
    <property type="evidence" value="ECO:0007669"/>
    <property type="project" value="UniProtKB-KW"/>
</dbReference>
<evidence type="ECO:0000313" key="3">
    <source>
        <dbReference type="Proteomes" id="UP001237642"/>
    </source>
</evidence>
<dbReference type="Gene3D" id="2.80.10.50">
    <property type="match status" value="1"/>
</dbReference>
<keyword evidence="2" id="KW-0804">Transcription</keyword>
<gene>
    <name evidence="2" type="ORF">POM88_042910</name>
</gene>
<dbReference type="EMBL" id="JAUIZM010000009">
    <property type="protein sequence ID" value="KAK1367349.1"/>
    <property type="molecule type" value="Genomic_DNA"/>
</dbReference>
<organism evidence="2 3">
    <name type="scientific">Heracleum sosnowskyi</name>
    <dbReference type="NCBI Taxonomy" id="360622"/>
    <lineage>
        <taxon>Eukaryota</taxon>
        <taxon>Viridiplantae</taxon>
        <taxon>Streptophyta</taxon>
        <taxon>Embryophyta</taxon>
        <taxon>Tracheophyta</taxon>
        <taxon>Spermatophyta</taxon>
        <taxon>Magnoliopsida</taxon>
        <taxon>eudicotyledons</taxon>
        <taxon>Gunneridae</taxon>
        <taxon>Pentapetalae</taxon>
        <taxon>asterids</taxon>
        <taxon>campanulids</taxon>
        <taxon>Apiales</taxon>
        <taxon>Apiaceae</taxon>
        <taxon>Apioideae</taxon>
        <taxon>apioid superclade</taxon>
        <taxon>Tordylieae</taxon>
        <taxon>Tordyliinae</taxon>
        <taxon>Heracleum</taxon>
    </lineage>
</organism>
<name>A0AAD8HJC3_9APIA</name>
<dbReference type="SUPFAM" id="SSF50370">
    <property type="entry name" value="Ricin B-like lectins"/>
    <property type="match status" value="1"/>
</dbReference>
<protein>
    <submittedName>
        <fullName evidence="2">DNA-directed RNA polymerase II subunit like</fullName>
    </submittedName>
</protein>
<proteinExistence type="predicted"/>
<dbReference type="InterPro" id="IPR035992">
    <property type="entry name" value="Ricin_B-like_lectins"/>
</dbReference>